<reference evidence="3 4" key="1">
    <citation type="submission" date="2020-06" db="EMBL/GenBank/DDBJ databases">
        <title>Taxonomy, biology and ecology of Rhodococcus bacteria occurring in California pistachio and other woody hosts as revealed by genome sequence analyses.</title>
        <authorList>
            <person name="Gai Y."/>
            <person name="Riely B."/>
        </authorList>
    </citation>
    <scope>NUCLEOTIDE SEQUENCE [LARGE SCALE GENOMIC DNA]</scope>
    <source>
        <strain evidence="3 4">BP-284</strain>
    </source>
</reference>
<dbReference type="SUPFAM" id="SSF55464">
    <property type="entry name" value="Origin of replication-binding domain, RBD-like"/>
    <property type="match status" value="1"/>
</dbReference>
<evidence type="ECO:0000313" key="3">
    <source>
        <dbReference type="EMBL" id="MBY6321271.1"/>
    </source>
</evidence>
<dbReference type="Gene3D" id="2.30.30.940">
    <property type="match status" value="1"/>
</dbReference>
<dbReference type="InterPro" id="IPR014862">
    <property type="entry name" value="TrwC"/>
</dbReference>
<evidence type="ECO:0000313" key="4">
    <source>
        <dbReference type="Proteomes" id="UP001520140"/>
    </source>
</evidence>
<dbReference type="EMBL" id="JABUKG010000009">
    <property type="protein sequence ID" value="MBY6321271.1"/>
    <property type="molecule type" value="Genomic_DNA"/>
</dbReference>
<gene>
    <name evidence="3" type="ORF">HQ605_10580</name>
</gene>
<comment type="caution">
    <text evidence="3">The sequence shown here is derived from an EMBL/GenBank/DDBJ whole genome shotgun (WGS) entry which is preliminary data.</text>
</comment>
<dbReference type="InterPro" id="IPR027417">
    <property type="entry name" value="P-loop_NTPase"/>
</dbReference>
<dbReference type="RefSeq" id="WP_068103809.1">
    <property type="nucleotide sequence ID" value="NZ_JABUKE010000008.1"/>
</dbReference>
<feature type="compositionally biased region" description="Low complexity" evidence="1">
    <location>
        <begin position="1236"/>
        <end position="1247"/>
    </location>
</feature>
<name>A0ABS7NTC5_9NOCA</name>
<organism evidence="3 4">
    <name type="scientific">Rhodococcoides kroppenstedtii</name>
    <dbReference type="NCBI Taxonomy" id="293050"/>
    <lineage>
        <taxon>Bacteria</taxon>
        <taxon>Bacillati</taxon>
        <taxon>Actinomycetota</taxon>
        <taxon>Actinomycetes</taxon>
        <taxon>Mycobacteriales</taxon>
        <taxon>Nocardiaceae</taxon>
        <taxon>Rhodococcoides</taxon>
    </lineage>
</organism>
<accession>A0ABS7NTC5</accession>
<sequence>MTLHRLHAGDGYTYLTRQVAACDHTVTRGQNIADYYTAEGAPPGRWAGRGAAALGVDGVVSETQMKALFGEGLHPDAEANITRAALAGEDIDRTAAAQQLGRPFPTFENKVPYLAAVTAATTAAAKDAGKALSAGERQRIRIDTAAAFYRAEYGRDGAPKELTEFIRAQEAKVRHPVAGYDLVFTPQKSISALWGLGDAAAKDAVERAHTEAVNETLAWIEAEAGFTRRGKGSTEQVETDGLVATQFVHYDNRTGDPNLHTHCAISNKVRTTDDGKWRALDARPLHRIAVAAAARYNSLVADKTARYAGVQFEDRARPDGKRPVREIVGFDADLLSEFSRRDAIMARARELTEEYRAEHGRTPSKAQQIRLVQQATLDTRSGKAPPVSLSVMRTQWRERAETFLAERGIEGGVDTLLASVQNRAVAAAAVTEIDAAQWAQRVIDRVSTARSTWTEANVRTVVEDELSRVRFAEPAHARRAVEQVTQAALHRDSLLLDITLDDLPSALTRSSGESVFTDHGAARYSSTAVLDAEQRLLDAAHTQTVFTVSAEAFDGARARREALETARTGTPFVFNAGQLAMAQGLATAETLVSVGIGPAGTGKTASMKLLVDAWHEQGRTVLALGPSAAAATVLGEDVGVPGRTIASVLHQRAVGTDTGVDRGTLILVDEAGMASTRDLDALVTLAAERGAVVRMIGDSAQLGAVDAGGALGMLARETDAPELVEVVRFRDPAEAAASLGVRAGESAALEFYRARGRMIGGTDDELLVRLLDDHLADTRSGLSSVMLAPTNDQVHHLNVAAQAIHHADTGTGHGPSAALSDAARAFVGDTIVTRRNRAELRAVGVNGTRFSVQNGDLWTVTGVGTDGSLAVTGNRHGAHTVLPAWYVQGHTELGYAHTIHRAQGLTVDVGRALLSNAVDRQAAYVAMTRGKTGNYAYLVTDALAEPDLDHPPHPEQTPGDVFAGILARDGEERAAVEHLRDGLARASDPRRFRDYYDTAAVKLGDAHARHLLSATLPTAIHTAATGQRGWDAAVAGVRDVLARGADRNVVIDLLGDPDLHTAGNVPVAILARLKTVEVPESGSTLPVLPPEHPGADTELRAFAESTVAAIVDPRGADALWVTDLDYTHPQQQAYRNAMHALVDADALTAVRSAVPERVAAALTDREWAELARRVVDTALGADPGTLDLPLTRFDDAERDAIRAVVADVAGTDPDLTAYTDELRTYLGLTDGRESTAPAAADPVGAAPRSTLGARPEPVRTPAHADTDVAAAAEQMRRNPIRALGDDQLAAAAAQTRTRLAALDRDIRLATAAKTAALGGKTAAAARDDIAQTTAAAKAVQNAVDTQTRAERAQARLAAAQENERAAREPQMGRFGRRTVDQERLAAATAETALWSERARSAAAAAAAALAAAPPRQTWDRVVADAHRAEEDHDATLTAARAADRRAATTADDTLTAAAAERDRLRSRAAALTTERERRRALTPDEANVENTLRAQHRKTTADTARATGAAVGQIPTAELQRRLRVAAVARTPVSGAAAARSERTRQTYRDELDRRNALAPADRAAEERARTAAARKQETEQHLRDRTTGRDNDRTRDVGPGL</sequence>
<proteinExistence type="predicted"/>
<protein>
    <submittedName>
        <fullName evidence="3">Relaxase domain-containing protein</fullName>
    </submittedName>
</protein>
<feature type="compositionally biased region" description="Basic and acidic residues" evidence="1">
    <location>
        <begin position="1473"/>
        <end position="1482"/>
    </location>
</feature>
<feature type="compositionally biased region" description="Basic and acidic residues" evidence="1">
    <location>
        <begin position="1563"/>
        <end position="1602"/>
    </location>
</feature>
<feature type="region of interest" description="Disordered" evidence="1">
    <location>
        <begin position="1465"/>
        <end position="1509"/>
    </location>
</feature>
<dbReference type="Pfam" id="PF08751">
    <property type="entry name" value="TrwC"/>
    <property type="match status" value="1"/>
</dbReference>
<keyword evidence="4" id="KW-1185">Reference proteome</keyword>
<dbReference type="SUPFAM" id="SSF52540">
    <property type="entry name" value="P-loop containing nucleoside triphosphate hydrolases"/>
    <property type="match status" value="2"/>
</dbReference>
<feature type="region of interest" description="Disordered" evidence="1">
    <location>
        <begin position="1531"/>
        <end position="1602"/>
    </location>
</feature>
<evidence type="ECO:0000256" key="1">
    <source>
        <dbReference type="SAM" id="MobiDB-lite"/>
    </source>
</evidence>
<dbReference type="NCBIfam" id="NF041492">
    <property type="entry name" value="MobF"/>
    <property type="match status" value="1"/>
</dbReference>
<dbReference type="Gene3D" id="3.40.50.300">
    <property type="entry name" value="P-loop containing nucleotide triphosphate hydrolases"/>
    <property type="match status" value="2"/>
</dbReference>
<dbReference type="CDD" id="cd18809">
    <property type="entry name" value="SF1_C_RecD"/>
    <property type="match status" value="1"/>
</dbReference>
<dbReference type="Pfam" id="PF13604">
    <property type="entry name" value="AAA_30"/>
    <property type="match status" value="1"/>
</dbReference>
<feature type="domain" description="TrwC relaxase" evidence="2">
    <location>
        <begin position="8"/>
        <end position="401"/>
    </location>
</feature>
<feature type="compositionally biased region" description="Basic and acidic residues" evidence="1">
    <location>
        <begin position="1540"/>
        <end position="1556"/>
    </location>
</feature>
<dbReference type="Proteomes" id="UP001520140">
    <property type="component" value="Unassembled WGS sequence"/>
</dbReference>
<feature type="region of interest" description="Disordered" evidence="1">
    <location>
        <begin position="1230"/>
        <end position="1262"/>
    </location>
</feature>
<evidence type="ECO:0000259" key="2">
    <source>
        <dbReference type="Pfam" id="PF08751"/>
    </source>
</evidence>